<organism evidence="2 3">
    <name type="scientific">Peptostreptococcus equinus</name>
    <dbReference type="NCBI Taxonomy" id="3003601"/>
    <lineage>
        <taxon>Bacteria</taxon>
        <taxon>Bacillati</taxon>
        <taxon>Bacillota</taxon>
        <taxon>Clostridia</taxon>
        <taxon>Peptostreptococcales</taxon>
        <taxon>Peptostreptococcaceae</taxon>
        <taxon>Peptostreptococcus</taxon>
    </lineage>
</organism>
<proteinExistence type="predicted"/>
<dbReference type="Gene3D" id="3.40.50.12090">
    <property type="match status" value="3"/>
</dbReference>
<dbReference type="Proteomes" id="UP001164187">
    <property type="component" value="Chromosome"/>
</dbReference>
<dbReference type="Pfam" id="PF13306">
    <property type="entry name" value="LRR_5"/>
    <property type="match status" value="4"/>
</dbReference>
<keyword evidence="1" id="KW-0732">Signal</keyword>
<dbReference type="InterPro" id="IPR032675">
    <property type="entry name" value="LRR_dom_sf"/>
</dbReference>
<dbReference type="Gene3D" id="3.80.10.10">
    <property type="entry name" value="Ribonuclease Inhibitor"/>
    <property type="match status" value="4"/>
</dbReference>
<evidence type="ECO:0000313" key="3">
    <source>
        <dbReference type="Proteomes" id="UP001164187"/>
    </source>
</evidence>
<gene>
    <name evidence="2" type="ORF">O0R46_08695</name>
</gene>
<feature type="signal peptide" evidence="1">
    <location>
        <begin position="1"/>
        <end position="20"/>
    </location>
</feature>
<name>A0ABY7JMV4_9FIRM</name>
<dbReference type="InterPro" id="IPR026906">
    <property type="entry name" value="LRR_5"/>
</dbReference>
<evidence type="ECO:0000256" key="1">
    <source>
        <dbReference type="SAM" id="SignalP"/>
    </source>
</evidence>
<dbReference type="InterPro" id="IPR051922">
    <property type="entry name" value="Bact_Sporulation_Assoc"/>
</dbReference>
<dbReference type="Pfam" id="PF04122">
    <property type="entry name" value="CW_binding_2"/>
    <property type="match status" value="3"/>
</dbReference>
<protein>
    <submittedName>
        <fullName evidence="2">Leucine-rich repeat protein</fullName>
    </submittedName>
</protein>
<reference evidence="2" key="1">
    <citation type="submission" date="2022-12" db="EMBL/GenBank/DDBJ databases">
        <title>Peptostreptococcus.</title>
        <authorList>
            <person name="Lee S.H."/>
        </authorList>
    </citation>
    <scope>NUCLEOTIDE SEQUENCE</scope>
    <source>
        <strain evidence="2">CBA3647</strain>
    </source>
</reference>
<keyword evidence="3" id="KW-1185">Reference proteome</keyword>
<accession>A0ABY7JMV4</accession>
<evidence type="ECO:0000313" key="2">
    <source>
        <dbReference type="EMBL" id="WAW14667.1"/>
    </source>
</evidence>
<dbReference type="RefSeq" id="WP_269311364.1">
    <property type="nucleotide sequence ID" value="NZ_CP114052.1"/>
</dbReference>
<dbReference type="Gene3D" id="1.20.1270.90">
    <property type="entry name" value="AF1782-like"/>
    <property type="match status" value="1"/>
</dbReference>
<dbReference type="SUPFAM" id="SSF52058">
    <property type="entry name" value="L domain-like"/>
    <property type="match status" value="1"/>
</dbReference>
<feature type="chain" id="PRO_5047273474" evidence="1">
    <location>
        <begin position="21"/>
        <end position="1401"/>
    </location>
</feature>
<dbReference type="InterPro" id="IPR007253">
    <property type="entry name" value="Cell_wall-bd_2"/>
</dbReference>
<dbReference type="PANTHER" id="PTHR30032">
    <property type="entry name" value="N-ACETYLMURAMOYL-L-ALANINE AMIDASE-RELATED"/>
    <property type="match status" value="1"/>
</dbReference>
<dbReference type="EMBL" id="CP114052">
    <property type="protein sequence ID" value="WAW14667.1"/>
    <property type="molecule type" value="Genomic_DNA"/>
</dbReference>
<dbReference type="PANTHER" id="PTHR30032:SF8">
    <property type="entry name" value="GERMINATION-SPECIFIC N-ACETYLMURAMOYL-L-ALANINE AMIDASE"/>
    <property type="match status" value="1"/>
</dbReference>
<sequence length="1401" mass="155853">MNKKKILVLLIAFTMSFTPIVPTYTYINEPALAENSEEDFVFDSNTGAIIAYKGKETNVIIPETIGGHAVKRIGSKAFYTTATNGVTKISSLQLNEGLEVIEKQAFGMQNSLIDVKFPSTLKEIQEGAFIKTGIKALNLNEGLEKISTLSFSNCANLESVKMASSIKEIGGKAFLNCPLLNSQIDFGQNFGVLSANVFDKTQVSNFAISNQGVPIKFIEKSIPTTLNEINIPYERETKMYLLAPVSNALNINLGEINVPASTSKQELIKILNKKVMLKGVYNEHETGITWNVDNFNGKTVEISGKFSEYKDNVLSDQDAANGFISNLNIKIKAVVDEKSVSWNQDDFTYSTLQEKMIKGMTYYAVTGFSPQGLSKFENYKDVVIPDFNEVEENGVKIKKPITGIGPSAFSDKGINSIKLPSMKEDFKDFYIGVAAFKNNNISELNINKGVKIIDSYAFQNNKISKINLPSTIVKVGNRAFSKNSIDELMISDDVVQLQLDNYSFEDNHIKSVNIPYNIFKIQGYVFARNTGMEKIPAGQLQPGDENSGTVFMYTRNPNHIESSVYTAESKYQKFILPTNIVDRSKLFQTINTANTKIASNYEKNSFDEFNSNLSKAKAVFSNFDANQNQIDEADNMLSESMKKLVSIGADKNELKELYNKISSINPSLLNEDSTSKIKAEIISTQSIINNDKVSQTEVDNKVAQLKDLLSNLEYSELAKWNPSDFVYDGNKILGYSNTGREKYLVNKNLVIPEKTDKGQIIEEIGESAFQTAEGIKYPLDNIISPNGLKSIAMHKSIKIIGENAFKDNSIENIDLHEGIEEIGSGAFHGNKLKEVILPESINKLGIAVFALNTENIKIKLPNRLKEVPDGLFSMNTNDSFNKIELPKGLEKIGKSAFLGIRINTLEIPSTIKEIGPRAFQANRLESLEIPANIKVISENTFEQNPKWKRLKELKLNEGVEEIRANAFSNSLLKETKIPLSLKKLDTDSFYKKQDGKTVGDDQPVKLITNNPKHKELFSNSKYHFIELQMLDVYIGGTIEKPDDYVSVNFKVPENASTNDPTTYYVKKGTPVKLEIPQLKLAKGYKFDKWSIDTTTIRQYDEDTDINANIIKNNGKKIKRISGDNRYLTSIEVSKYNYPNGSKKVVIASGKTEVDALVASTLASYLDAPILLADSNINKDLLNEIKRLKAEDVYICGGYNVLNAGIENKLKKESYKVNRLAGSDRYTTAEKIYEKLIELGLKSDEIILTSGEAYADALAAGTLSAKNKTPILLAKKNYVTDKTEKIINSKKELTIIGGYKRISNEFKFKVKTNRIAGSNRFETAKLVGDKAYPQSDSIVLVSGKEAYFVDALVASGLSLKLKGPIILTEKETIPKVIEEKINNIEKVFIVGGESAISKDLIK</sequence>